<dbReference type="EMBL" id="KB311372">
    <property type="protein sequence ID" value="ELT89418.1"/>
    <property type="molecule type" value="Genomic_DNA"/>
</dbReference>
<gene>
    <name evidence="1" type="ORF">CAPTEDRAFT_208785</name>
</gene>
<reference evidence="2" key="3">
    <citation type="submission" date="2015-06" db="UniProtKB">
        <authorList>
            <consortium name="EnsemblMetazoa"/>
        </authorList>
    </citation>
    <scope>IDENTIFICATION</scope>
</reference>
<dbReference type="EnsemblMetazoa" id="CapteT208785">
    <property type="protein sequence ID" value="CapteP208785"/>
    <property type="gene ID" value="CapteG208785"/>
</dbReference>
<sequence>MARADGRFDGEYADTLRELDENGVAVIPGVMSADQCDIHIAELHHWIDGFQGGFPDQFSSIIHKSVVSEKYRVKKKDLNFGAKLQTIEVWKTKVMSIFATFTKAWERMCITMYYISVFSDILT</sequence>
<name>R7T7L6_CAPTE</name>
<dbReference type="Proteomes" id="UP000014760">
    <property type="component" value="Unassembled WGS sequence"/>
</dbReference>
<reference evidence="1 3" key="2">
    <citation type="journal article" date="2013" name="Nature">
        <title>Insights into bilaterian evolution from three spiralian genomes.</title>
        <authorList>
            <person name="Simakov O."/>
            <person name="Marletaz F."/>
            <person name="Cho S.J."/>
            <person name="Edsinger-Gonzales E."/>
            <person name="Havlak P."/>
            <person name="Hellsten U."/>
            <person name="Kuo D.H."/>
            <person name="Larsson T."/>
            <person name="Lv J."/>
            <person name="Arendt D."/>
            <person name="Savage R."/>
            <person name="Osoegawa K."/>
            <person name="de Jong P."/>
            <person name="Grimwood J."/>
            <person name="Chapman J.A."/>
            <person name="Shapiro H."/>
            <person name="Aerts A."/>
            <person name="Otillar R.P."/>
            <person name="Terry A.Y."/>
            <person name="Boore J.L."/>
            <person name="Grigoriev I.V."/>
            <person name="Lindberg D.R."/>
            <person name="Seaver E.C."/>
            <person name="Weisblat D.A."/>
            <person name="Putnam N.H."/>
            <person name="Rokhsar D.S."/>
        </authorList>
    </citation>
    <scope>NUCLEOTIDE SEQUENCE</scope>
    <source>
        <strain evidence="1 3">I ESC-2004</strain>
    </source>
</reference>
<dbReference type="OrthoDB" id="445007at2759"/>
<evidence type="ECO:0000313" key="1">
    <source>
        <dbReference type="EMBL" id="ELT89418.1"/>
    </source>
</evidence>
<dbReference type="HOGENOM" id="CLU_2017390_0_0_1"/>
<accession>R7T7L6</accession>
<protein>
    <submittedName>
        <fullName evidence="1 2">Uncharacterized protein</fullName>
    </submittedName>
</protein>
<organism evidence="1">
    <name type="scientific">Capitella teleta</name>
    <name type="common">Polychaete worm</name>
    <dbReference type="NCBI Taxonomy" id="283909"/>
    <lineage>
        <taxon>Eukaryota</taxon>
        <taxon>Metazoa</taxon>
        <taxon>Spiralia</taxon>
        <taxon>Lophotrochozoa</taxon>
        <taxon>Annelida</taxon>
        <taxon>Polychaeta</taxon>
        <taxon>Sedentaria</taxon>
        <taxon>Scolecida</taxon>
        <taxon>Capitellidae</taxon>
        <taxon>Capitella</taxon>
    </lineage>
</organism>
<evidence type="ECO:0000313" key="3">
    <source>
        <dbReference type="Proteomes" id="UP000014760"/>
    </source>
</evidence>
<keyword evidence="3" id="KW-1185">Reference proteome</keyword>
<dbReference type="EMBL" id="AMQN01014865">
    <property type="status" value="NOT_ANNOTATED_CDS"/>
    <property type="molecule type" value="Genomic_DNA"/>
</dbReference>
<reference evidence="3" key="1">
    <citation type="submission" date="2012-12" db="EMBL/GenBank/DDBJ databases">
        <authorList>
            <person name="Hellsten U."/>
            <person name="Grimwood J."/>
            <person name="Chapman J.A."/>
            <person name="Shapiro H."/>
            <person name="Aerts A."/>
            <person name="Otillar R.P."/>
            <person name="Terry A.Y."/>
            <person name="Boore J.L."/>
            <person name="Simakov O."/>
            <person name="Marletaz F."/>
            <person name="Cho S.-J."/>
            <person name="Edsinger-Gonzales E."/>
            <person name="Havlak P."/>
            <person name="Kuo D.-H."/>
            <person name="Larsson T."/>
            <person name="Lv J."/>
            <person name="Arendt D."/>
            <person name="Savage R."/>
            <person name="Osoegawa K."/>
            <person name="de Jong P."/>
            <person name="Lindberg D.R."/>
            <person name="Seaver E.C."/>
            <person name="Weisblat D.A."/>
            <person name="Putnam N.H."/>
            <person name="Grigoriev I.V."/>
            <person name="Rokhsar D.S."/>
        </authorList>
    </citation>
    <scope>NUCLEOTIDE SEQUENCE</scope>
    <source>
        <strain evidence="3">I ESC-2004</strain>
    </source>
</reference>
<evidence type="ECO:0000313" key="2">
    <source>
        <dbReference type="EnsemblMetazoa" id="CapteP208785"/>
    </source>
</evidence>
<proteinExistence type="predicted"/>
<dbReference type="AlphaFoldDB" id="R7T7L6"/>
<dbReference type="EMBL" id="AMQN01014866">
    <property type="status" value="NOT_ANNOTATED_CDS"/>
    <property type="molecule type" value="Genomic_DNA"/>
</dbReference>